<dbReference type="SUPFAM" id="SSF51735">
    <property type="entry name" value="NAD(P)-binding Rossmann-fold domains"/>
    <property type="match status" value="1"/>
</dbReference>
<dbReference type="InterPro" id="IPR020904">
    <property type="entry name" value="Sc_DH/Rdtase_CS"/>
</dbReference>
<keyword evidence="6" id="KW-1185">Reference proteome</keyword>
<protein>
    <submittedName>
        <fullName evidence="5">Uncharacterized protein</fullName>
    </submittedName>
</protein>
<proteinExistence type="inferred from homology"/>
<dbReference type="InterPro" id="IPR036291">
    <property type="entry name" value="NAD(P)-bd_dom_sf"/>
</dbReference>
<evidence type="ECO:0000256" key="1">
    <source>
        <dbReference type="ARBA" id="ARBA00006484"/>
    </source>
</evidence>
<dbReference type="EMBL" id="BTFZ01000001">
    <property type="protein sequence ID" value="GMM32770.1"/>
    <property type="molecule type" value="Genomic_DNA"/>
</dbReference>
<evidence type="ECO:0000313" key="6">
    <source>
        <dbReference type="Proteomes" id="UP001360560"/>
    </source>
</evidence>
<evidence type="ECO:0000256" key="4">
    <source>
        <dbReference type="RuleBase" id="RU000363"/>
    </source>
</evidence>
<evidence type="ECO:0000256" key="2">
    <source>
        <dbReference type="ARBA" id="ARBA00022857"/>
    </source>
</evidence>
<dbReference type="RefSeq" id="XP_064849770.1">
    <property type="nucleotide sequence ID" value="XM_064993698.1"/>
</dbReference>
<dbReference type="GO" id="GO:0016616">
    <property type="term" value="F:oxidoreductase activity, acting on the CH-OH group of donors, NAD or NADP as acceptor"/>
    <property type="evidence" value="ECO:0007669"/>
    <property type="project" value="UniProtKB-ARBA"/>
</dbReference>
<accession>A0AAV5QCV2</accession>
<dbReference type="AlphaFoldDB" id="A0AAV5QCV2"/>
<dbReference type="Gene3D" id="3.40.50.720">
    <property type="entry name" value="NAD(P)-binding Rossmann-like Domain"/>
    <property type="match status" value="1"/>
</dbReference>
<comment type="similarity">
    <text evidence="1 4">Belongs to the short-chain dehydrogenases/reductases (SDR) family.</text>
</comment>
<dbReference type="PRINTS" id="PR00081">
    <property type="entry name" value="GDHRDH"/>
</dbReference>
<dbReference type="FunFam" id="3.40.50.720:FF:000047">
    <property type="entry name" value="NADP-dependent L-serine/L-allo-threonine dehydrogenase"/>
    <property type="match status" value="1"/>
</dbReference>
<dbReference type="PANTHER" id="PTHR42901">
    <property type="entry name" value="ALCOHOL DEHYDROGENASE"/>
    <property type="match status" value="1"/>
</dbReference>
<keyword evidence="3" id="KW-0560">Oxidoreductase</keyword>
<dbReference type="PROSITE" id="PS00061">
    <property type="entry name" value="ADH_SHORT"/>
    <property type="match status" value="1"/>
</dbReference>
<dbReference type="Pfam" id="PF00106">
    <property type="entry name" value="adh_short"/>
    <property type="match status" value="1"/>
</dbReference>
<dbReference type="Proteomes" id="UP001360560">
    <property type="component" value="Unassembled WGS sequence"/>
</dbReference>
<keyword evidence="2" id="KW-0521">NADP</keyword>
<sequence length="269" mass="29258">MSYGSKATGRLAGKTILITGASAGIGEATAIEYASAAKGELKLILTARRLEKLDSLKSKLEAEFPNIKVLTVKLDVSDLSAIEKFFKELPKEFSDVDVLINNAGLAKGFANVGEISQNDLDCMFNTNVIGNIAMVQHLLPLFKKKNSGDIVQLGSVASRESYPGGAIYCATKQALRAFTSALRKESINTKIRIIEIQPGSVDTEFSDVRFYGDKVASKKLNEGIEQLSADDIAEMIVFFTSRKQNTVVAESLILPTCQASRSHTYRHSK</sequence>
<organism evidence="5 6">
    <name type="scientific">Saccharomycopsis crataegensis</name>
    <dbReference type="NCBI Taxonomy" id="43959"/>
    <lineage>
        <taxon>Eukaryota</taxon>
        <taxon>Fungi</taxon>
        <taxon>Dikarya</taxon>
        <taxon>Ascomycota</taxon>
        <taxon>Saccharomycotina</taxon>
        <taxon>Saccharomycetes</taxon>
        <taxon>Saccharomycopsidaceae</taxon>
        <taxon>Saccharomycopsis</taxon>
    </lineage>
</organism>
<dbReference type="InterPro" id="IPR002347">
    <property type="entry name" value="SDR_fam"/>
</dbReference>
<evidence type="ECO:0000256" key="3">
    <source>
        <dbReference type="ARBA" id="ARBA00023002"/>
    </source>
</evidence>
<gene>
    <name evidence="5" type="ORF">DASC09_000950</name>
</gene>
<comment type="caution">
    <text evidence="5">The sequence shown here is derived from an EMBL/GenBank/DDBJ whole genome shotgun (WGS) entry which is preliminary data.</text>
</comment>
<evidence type="ECO:0000313" key="5">
    <source>
        <dbReference type="EMBL" id="GMM32770.1"/>
    </source>
</evidence>
<dbReference type="GeneID" id="90070749"/>
<reference evidence="5 6" key="1">
    <citation type="journal article" date="2023" name="Elife">
        <title>Identification of key yeast species and microbe-microbe interactions impacting larval growth of Drosophila in the wild.</title>
        <authorList>
            <person name="Mure A."/>
            <person name="Sugiura Y."/>
            <person name="Maeda R."/>
            <person name="Honda K."/>
            <person name="Sakurai N."/>
            <person name="Takahashi Y."/>
            <person name="Watada M."/>
            <person name="Katoh T."/>
            <person name="Gotoh A."/>
            <person name="Gotoh Y."/>
            <person name="Taniguchi I."/>
            <person name="Nakamura K."/>
            <person name="Hayashi T."/>
            <person name="Katayama T."/>
            <person name="Uemura T."/>
            <person name="Hattori Y."/>
        </authorList>
    </citation>
    <scope>NUCLEOTIDE SEQUENCE [LARGE SCALE GENOMIC DNA]</scope>
    <source>
        <strain evidence="5 6">SC-9</strain>
    </source>
</reference>
<name>A0AAV5QCV2_9ASCO</name>
<dbReference type="PRINTS" id="PR00080">
    <property type="entry name" value="SDRFAMILY"/>
</dbReference>
<dbReference type="PANTHER" id="PTHR42901:SF1">
    <property type="entry name" value="ALCOHOL DEHYDROGENASE"/>
    <property type="match status" value="1"/>
</dbReference>